<gene>
    <name evidence="1" type="ORF">AVEN_51824_1</name>
</gene>
<dbReference type="AlphaFoldDB" id="A0A4Y2H1R4"/>
<proteinExistence type="predicted"/>
<sequence>MFVTGINRSYQCPKRSVGGLFLWELQSEGKPHNGHDYGVKNFMYETSVEFDEDVIEKGATSATEVRKQVGVFGGPTISIEVLRRAFEYLFVISMAE</sequence>
<name>A0A4Y2H1R4_ARAVE</name>
<evidence type="ECO:0000313" key="1">
    <source>
        <dbReference type="EMBL" id="GBM60000.1"/>
    </source>
</evidence>
<comment type="caution">
    <text evidence="1">The sequence shown here is derived from an EMBL/GenBank/DDBJ whole genome shotgun (WGS) entry which is preliminary data.</text>
</comment>
<dbReference type="Proteomes" id="UP000499080">
    <property type="component" value="Unassembled WGS sequence"/>
</dbReference>
<reference evidence="1 2" key="1">
    <citation type="journal article" date="2019" name="Sci. Rep.">
        <title>Orb-weaving spider Araneus ventricosus genome elucidates the spidroin gene catalogue.</title>
        <authorList>
            <person name="Kono N."/>
            <person name="Nakamura H."/>
            <person name="Ohtoshi R."/>
            <person name="Moran D.A.P."/>
            <person name="Shinohara A."/>
            <person name="Yoshida Y."/>
            <person name="Fujiwara M."/>
            <person name="Mori M."/>
            <person name="Tomita M."/>
            <person name="Arakawa K."/>
        </authorList>
    </citation>
    <scope>NUCLEOTIDE SEQUENCE [LARGE SCALE GENOMIC DNA]</scope>
</reference>
<protein>
    <submittedName>
        <fullName evidence="1">Uncharacterized protein</fullName>
    </submittedName>
</protein>
<accession>A0A4Y2H1R4</accession>
<evidence type="ECO:0000313" key="2">
    <source>
        <dbReference type="Proteomes" id="UP000499080"/>
    </source>
</evidence>
<keyword evidence="2" id="KW-1185">Reference proteome</keyword>
<organism evidence="1 2">
    <name type="scientific">Araneus ventricosus</name>
    <name type="common">Orbweaver spider</name>
    <name type="synonym">Epeira ventricosa</name>
    <dbReference type="NCBI Taxonomy" id="182803"/>
    <lineage>
        <taxon>Eukaryota</taxon>
        <taxon>Metazoa</taxon>
        <taxon>Ecdysozoa</taxon>
        <taxon>Arthropoda</taxon>
        <taxon>Chelicerata</taxon>
        <taxon>Arachnida</taxon>
        <taxon>Araneae</taxon>
        <taxon>Araneomorphae</taxon>
        <taxon>Entelegynae</taxon>
        <taxon>Araneoidea</taxon>
        <taxon>Araneidae</taxon>
        <taxon>Araneus</taxon>
    </lineage>
</organism>
<dbReference type="EMBL" id="BGPR01001710">
    <property type="protein sequence ID" value="GBM60000.1"/>
    <property type="molecule type" value="Genomic_DNA"/>
</dbReference>